<accession>A0A0K2SLA2</accession>
<protein>
    <submittedName>
        <fullName evidence="6">D-ribose transporter subunit RbsB</fullName>
    </submittedName>
</protein>
<keyword evidence="3 4" id="KW-0732">Signal</keyword>
<feature type="signal peptide" evidence="4">
    <location>
        <begin position="1"/>
        <end position="24"/>
    </location>
</feature>
<dbReference type="EMBL" id="AP014924">
    <property type="protein sequence ID" value="BAS27777.1"/>
    <property type="molecule type" value="Genomic_DNA"/>
</dbReference>
<dbReference type="Proteomes" id="UP000065807">
    <property type="component" value="Chromosome"/>
</dbReference>
<dbReference type="NCBIfam" id="NF007936">
    <property type="entry name" value="PRK10653.1"/>
    <property type="match status" value="1"/>
</dbReference>
<dbReference type="SUPFAM" id="SSF53822">
    <property type="entry name" value="Periplasmic binding protein-like I"/>
    <property type="match status" value="1"/>
</dbReference>
<feature type="chain" id="PRO_5005487072" evidence="4">
    <location>
        <begin position="25"/>
        <end position="295"/>
    </location>
</feature>
<evidence type="ECO:0000313" key="6">
    <source>
        <dbReference type="EMBL" id="BAS27777.1"/>
    </source>
</evidence>
<gene>
    <name evidence="6" type="ORF">LIP_1936</name>
</gene>
<evidence type="ECO:0000256" key="3">
    <source>
        <dbReference type="ARBA" id="ARBA00022729"/>
    </source>
</evidence>
<reference evidence="7" key="1">
    <citation type="submission" date="2015-07" db="EMBL/GenBank/DDBJ databases">
        <title>Complete genome sequence and phylogenetic analysis of Limnochorda pilosa.</title>
        <authorList>
            <person name="Watanabe M."/>
            <person name="Kojima H."/>
            <person name="Fukui M."/>
        </authorList>
    </citation>
    <scope>NUCLEOTIDE SEQUENCE [LARGE SCALE GENOMIC DNA]</scope>
    <source>
        <strain evidence="7">HC45</strain>
    </source>
</reference>
<dbReference type="PANTHER" id="PTHR46847">
    <property type="entry name" value="D-ALLOSE-BINDING PERIPLASMIC PROTEIN-RELATED"/>
    <property type="match status" value="1"/>
</dbReference>
<evidence type="ECO:0000256" key="4">
    <source>
        <dbReference type="SAM" id="SignalP"/>
    </source>
</evidence>
<evidence type="ECO:0000259" key="5">
    <source>
        <dbReference type="Pfam" id="PF13407"/>
    </source>
</evidence>
<sequence length="295" mass="30631">MRRGWIVTALLVGTLLAFAGTATAQTVGIAVSTLNNPFFVDLRDGAQAAAREAGVRLLVSDAQNDPNRQLSDIENFIVQGVDAIIVNPTDSAAVVPAILQANEAGIPVITVDRGADDGRVVSHIASDNVAGGRMAGELIVERLGGKGNAVELVGIPGTSAARDRGQGFNEVIGKNPGIRVVARQEAGFDRAKGLSVMENILQAQPRIDAVFAHNDEMALGALTAIEAAGRQKEMIVVGFDATADAVQAVKEGRLAATVAQQPVLMGELAVKTAIAHLKGEAVDAFVPVPLKLVTR</sequence>
<dbReference type="Gene3D" id="3.40.50.2300">
    <property type="match status" value="2"/>
</dbReference>
<dbReference type="InterPro" id="IPR028082">
    <property type="entry name" value="Peripla_BP_I"/>
</dbReference>
<dbReference type="GO" id="GO:0030246">
    <property type="term" value="F:carbohydrate binding"/>
    <property type="evidence" value="ECO:0007669"/>
    <property type="project" value="UniProtKB-ARBA"/>
</dbReference>
<dbReference type="AlphaFoldDB" id="A0A0K2SLA2"/>
<dbReference type="CDD" id="cd06323">
    <property type="entry name" value="PBP1_ribose_binding"/>
    <property type="match status" value="1"/>
</dbReference>
<comment type="similarity">
    <text evidence="2">Belongs to the bacterial solute-binding protein 2 family.</text>
</comment>
<dbReference type="KEGG" id="lpil:LIP_1936"/>
<evidence type="ECO:0000313" key="7">
    <source>
        <dbReference type="Proteomes" id="UP000065807"/>
    </source>
</evidence>
<dbReference type="STRING" id="1555112.LIP_1936"/>
<evidence type="ECO:0000256" key="1">
    <source>
        <dbReference type="ARBA" id="ARBA00004196"/>
    </source>
</evidence>
<keyword evidence="7" id="KW-1185">Reference proteome</keyword>
<organism evidence="6 7">
    <name type="scientific">Limnochorda pilosa</name>
    <dbReference type="NCBI Taxonomy" id="1555112"/>
    <lineage>
        <taxon>Bacteria</taxon>
        <taxon>Bacillati</taxon>
        <taxon>Bacillota</taxon>
        <taxon>Limnochordia</taxon>
        <taxon>Limnochordales</taxon>
        <taxon>Limnochordaceae</taxon>
        <taxon>Limnochorda</taxon>
    </lineage>
</organism>
<dbReference type="GO" id="GO:0030313">
    <property type="term" value="C:cell envelope"/>
    <property type="evidence" value="ECO:0007669"/>
    <property type="project" value="UniProtKB-SubCell"/>
</dbReference>
<dbReference type="PATRIC" id="fig|1555112.3.peg.1969"/>
<proteinExistence type="inferred from homology"/>
<dbReference type="Pfam" id="PF13407">
    <property type="entry name" value="Peripla_BP_4"/>
    <property type="match status" value="1"/>
</dbReference>
<dbReference type="PANTHER" id="PTHR46847:SF1">
    <property type="entry name" value="D-ALLOSE-BINDING PERIPLASMIC PROTEIN-RELATED"/>
    <property type="match status" value="1"/>
</dbReference>
<evidence type="ECO:0000256" key="2">
    <source>
        <dbReference type="ARBA" id="ARBA00007639"/>
    </source>
</evidence>
<reference evidence="7" key="2">
    <citation type="journal article" date="2016" name="Int. J. Syst. Evol. Microbiol.">
        <title>Complete genome sequence and cell structure of Limnochorda pilosa, a Gram-negative spore-former within the phylum Firmicutes.</title>
        <authorList>
            <person name="Watanabe M."/>
            <person name="Kojima H."/>
            <person name="Fukui M."/>
        </authorList>
    </citation>
    <scope>NUCLEOTIDE SEQUENCE [LARGE SCALE GENOMIC DNA]</scope>
    <source>
        <strain evidence="7">HC45</strain>
    </source>
</reference>
<comment type="subcellular location">
    <subcellularLocation>
        <location evidence="1">Cell envelope</location>
    </subcellularLocation>
</comment>
<name>A0A0K2SLA2_LIMPI</name>
<dbReference type="InterPro" id="IPR025997">
    <property type="entry name" value="SBP_2_dom"/>
</dbReference>
<feature type="domain" description="Periplasmic binding protein" evidence="5">
    <location>
        <begin position="27"/>
        <end position="280"/>
    </location>
</feature>